<gene>
    <name evidence="3" type="ORF">RDB_LOCUS176862</name>
</gene>
<dbReference type="Pfam" id="PF12770">
    <property type="entry name" value="CHAT"/>
    <property type="match status" value="1"/>
</dbReference>
<feature type="compositionally biased region" description="Polar residues" evidence="1">
    <location>
        <begin position="9"/>
        <end position="37"/>
    </location>
</feature>
<dbReference type="PANTHER" id="PTHR10098:SF108">
    <property type="entry name" value="TETRATRICOPEPTIDE REPEAT PROTEIN 28"/>
    <property type="match status" value="1"/>
</dbReference>
<dbReference type="EMBL" id="CAJMWW010000436">
    <property type="protein sequence ID" value="CAE6470888.1"/>
    <property type="molecule type" value="Genomic_DNA"/>
</dbReference>
<feature type="region of interest" description="Disordered" evidence="1">
    <location>
        <begin position="1"/>
        <end position="37"/>
    </location>
</feature>
<comment type="caution">
    <text evidence="3">The sequence shown here is derived from an EMBL/GenBank/DDBJ whole genome shotgun (WGS) entry which is preliminary data.</text>
</comment>
<dbReference type="AlphaFoldDB" id="A0A8H3GVT9"/>
<dbReference type="Proteomes" id="UP000663841">
    <property type="component" value="Unassembled WGS sequence"/>
</dbReference>
<name>A0A8H3GVT9_9AGAM</name>
<dbReference type="InterPro" id="IPR024983">
    <property type="entry name" value="CHAT_dom"/>
</dbReference>
<evidence type="ECO:0000313" key="3">
    <source>
        <dbReference type="EMBL" id="CAE6470888.1"/>
    </source>
</evidence>
<feature type="domain" description="CHAT" evidence="2">
    <location>
        <begin position="948"/>
        <end position="1227"/>
    </location>
</feature>
<organism evidence="3 4">
    <name type="scientific">Rhizoctonia solani</name>
    <dbReference type="NCBI Taxonomy" id="456999"/>
    <lineage>
        <taxon>Eukaryota</taxon>
        <taxon>Fungi</taxon>
        <taxon>Dikarya</taxon>
        <taxon>Basidiomycota</taxon>
        <taxon>Agaricomycotina</taxon>
        <taxon>Agaricomycetes</taxon>
        <taxon>Cantharellales</taxon>
        <taxon>Ceratobasidiaceae</taxon>
        <taxon>Rhizoctonia</taxon>
    </lineage>
</organism>
<evidence type="ECO:0000313" key="4">
    <source>
        <dbReference type="Proteomes" id="UP000663841"/>
    </source>
</evidence>
<protein>
    <recommendedName>
        <fullName evidence="2">CHAT domain-containing protein</fullName>
    </recommendedName>
</protein>
<proteinExistence type="predicted"/>
<dbReference type="Gene3D" id="1.25.40.10">
    <property type="entry name" value="Tetratricopeptide repeat domain"/>
    <property type="match status" value="3"/>
</dbReference>
<reference evidence="3" key="1">
    <citation type="submission" date="2021-01" db="EMBL/GenBank/DDBJ databases">
        <authorList>
            <person name="Kaushik A."/>
        </authorList>
    </citation>
    <scope>NUCLEOTIDE SEQUENCE</scope>
    <source>
        <strain evidence="3">AG3-T5</strain>
    </source>
</reference>
<evidence type="ECO:0000259" key="2">
    <source>
        <dbReference type="Pfam" id="PF12770"/>
    </source>
</evidence>
<sequence>MLIKFSKSPGAQGTLEQTPTDPQENNTGITPVTNASNTEDKDSLEIWKHLMVNEINALNVKIRSSTSREDFLAVDSDSKNILRQLEPTKAYSFGTDGRQELGISLLESLANVILFNLRFFHRNADYLDIACYCMDQALTFIPPGRLGLASWHSNLAKCLQLRFEVTGVLKDLDDSITHLTTSLMLPSSGPQVLYKLELIGSAYQSRWTRLFESEDMNAAHRYFSVALSLAAPDSGLVPALHIRTSELYLTWSQFDKGHEVEGLNKAIESQTTAINLIAEGDARLAGYLQKIGQTYHRRFKRLGKKEDITSATDALNRSLRLTPHSDPARLDVIRDLGDAYQTRFSYLGDLGDCDHAIQLHEQAVSLALDGNPNLATYHSSLGDSYMERFSYTGDQSDLAKALEHQSRAVSLTTFDNQDLPGRLNNLGLAYQLRFYSLGKLEDIDKAIELQGSAERLTAESGRSQPALLSNLGDSFRGRFTRLRRTADLESAFIFQTRAVEATSDEDLHKPNFLDSLGSFHKLRFEHESRLHNLNDINKAIEHKTRAVELAPEWHAKRSTFLNNLGLVYQIRFQEQKQQADIDQAIESLSQAVAIVPDGHSDKPNWLNNLGNAYNARFSSHGQLQDFNSAVDALSRAVSLTSEGHVNMPTILNNLANLYRLQFERSGTQEALDSSISYLQQSIECARHPVQTFNTARFLANLLSSNNRPGSLPVYQIAMNCLPQVIWLGEVASMRIAQTFQLSDFVQEAVAAALLNEEIYLALEWLEQGRSIVWGQFLQLRAPLDNLASVNPELAIELQQAADELYNTSVGIIPSESFEPGSFIRPLDWNVQRHHQVANQYDKLLDQVRQTPGFEDFLRPKKAPELVKAAQSGPIVIVNVYKSRCDALILFPDESDIAHVPLPNLYERTALNLYAPFDIIARSSDPSDGLDGFRGVRPKVAKDRYESMLGELWESVAKPILEALAISTDQPPEELTHITWNTTGPLSLLPLHAAGDYTTPRMRLFEFAISSYTPMLGVLLRVNPAPGIHSRMLAVGQEMTPGYAQLPGTKIELENIKALVKEPIEYMQLDGPSATVTAVLSAMEEYDWIHLACHAHQLPNGPMGSSFRLYEGDLELMRIMQKHFRNKGLAFLSACQTAAGEERFSNESAHLASGMLIAGYPSVIATMWAIADEDAPLVASRVYAQLIKDGRLNYAGSARALHSAVGELRAKVGEKAFARWAPFIHIGS</sequence>
<dbReference type="InterPro" id="IPR011990">
    <property type="entry name" value="TPR-like_helical_dom_sf"/>
</dbReference>
<dbReference type="PANTHER" id="PTHR10098">
    <property type="entry name" value="RAPSYN-RELATED"/>
    <property type="match status" value="1"/>
</dbReference>
<dbReference type="SUPFAM" id="SSF81901">
    <property type="entry name" value="HCP-like"/>
    <property type="match status" value="1"/>
</dbReference>
<evidence type="ECO:0000256" key="1">
    <source>
        <dbReference type="SAM" id="MobiDB-lite"/>
    </source>
</evidence>
<dbReference type="SUPFAM" id="SSF48452">
    <property type="entry name" value="TPR-like"/>
    <property type="match status" value="1"/>
</dbReference>
<accession>A0A8H3GVT9</accession>